<proteinExistence type="predicted"/>
<dbReference type="EMBL" id="FNXT01000744">
    <property type="protein sequence ID" value="SZX66793.1"/>
    <property type="molecule type" value="Genomic_DNA"/>
</dbReference>
<keyword evidence="2" id="KW-1185">Reference proteome</keyword>
<gene>
    <name evidence="1" type="ORF">BQ4739_LOCUS7201</name>
</gene>
<reference evidence="1 2" key="1">
    <citation type="submission" date="2016-10" db="EMBL/GenBank/DDBJ databases">
        <authorList>
            <person name="Cai Z."/>
        </authorList>
    </citation>
    <scope>NUCLEOTIDE SEQUENCE [LARGE SCALE GENOMIC DNA]</scope>
</reference>
<name>A0A383VPG9_TETOB</name>
<dbReference type="Proteomes" id="UP000256970">
    <property type="component" value="Unassembled WGS sequence"/>
</dbReference>
<dbReference type="AlphaFoldDB" id="A0A383VPG9"/>
<sequence>MPELRRSGQGRYRKAGGSQGWQTVQVILHDNSYSTRNTVFGSSEASMLMTSGAANDKWKGYKSSCNVGGGNGVVVCGTYASYQVPNACSKCP</sequence>
<accession>A0A383VPG9</accession>
<evidence type="ECO:0000313" key="1">
    <source>
        <dbReference type="EMBL" id="SZX66793.1"/>
    </source>
</evidence>
<organism evidence="1 2">
    <name type="scientific">Tetradesmus obliquus</name>
    <name type="common">Green alga</name>
    <name type="synonym">Acutodesmus obliquus</name>
    <dbReference type="NCBI Taxonomy" id="3088"/>
    <lineage>
        <taxon>Eukaryota</taxon>
        <taxon>Viridiplantae</taxon>
        <taxon>Chlorophyta</taxon>
        <taxon>core chlorophytes</taxon>
        <taxon>Chlorophyceae</taxon>
        <taxon>CS clade</taxon>
        <taxon>Sphaeropleales</taxon>
        <taxon>Scenedesmaceae</taxon>
        <taxon>Tetradesmus</taxon>
    </lineage>
</organism>
<protein>
    <submittedName>
        <fullName evidence="1">Uncharacterized protein</fullName>
    </submittedName>
</protein>
<evidence type="ECO:0000313" key="2">
    <source>
        <dbReference type="Proteomes" id="UP000256970"/>
    </source>
</evidence>